<comment type="pathway">
    <text evidence="1">Protein modification; protein ubiquitination.</text>
</comment>
<keyword evidence="10" id="KW-0325">Glycoprotein</keyword>
<feature type="compositionally biased region" description="Low complexity" evidence="12">
    <location>
        <begin position="305"/>
        <end position="314"/>
    </location>
</feature>
<reference evidence="16" key="1">
    <citation type="submission" date="2022-01" db="EMBL/GenBank/DDBJ databases">
        <authorList>
            <person name="King R."/>
        </authorList>
    </citation>
    <scope>NUCLEOTIDE SEQUENCE</scope>
</reference>
<evidence type="ECO:0000256" key="7">
    <source>
        <dbReference type="ARBA" id="ARBA00022833"/>
    </source>
</evidence>
<keyword evidence="3 13" id="KW-0812">Transmembrane</keyword>
<protein>
    <recommendedName>
        <fullName evidence="15">RING-type domain-containing protein</fullName>
    </recommendedName>
</protein>
<dbReference type="Pfam" id="PF02225">
    <property type="entry name" value="PA"/>
    <property type="match status" value="1"/>
</dbReference>
<dbReference type="InterPro" id="IPR044744">
    <property type="entry name" value="ZNRF4/RNF13/RNF167_PA"/>
</dbReference>
<sequence>MIYKCLLGLIFASLLDKGDAEIYAIKFNSQFYREEFADKPALFGPSLKDRALAGMLMEANPPGACRVIASPPPIDNPVGKWIVLVRRLSKDQDDGNCSFEQKVRISQAARFDAVIVYNVDSDELVPMGANNKTGIEIPSVFISEKSGIELLNKYANNPDFFVVINGDAPFDIPTHLLVPFAIVVGICFIVMIVFMVWKFLKDRRRQRRYRLPKAVLNKIPIHKFQKGDPFETCAICIDDYVDGEKLRVLPCNHAYHAKCVDPWLTKNKRVCPICKRSIWGINETRSDSDSETDTDDTTPLINNRSSSGTQGGTFQQQFENPFQRAIRSVSQTSGAATANFVTTSGHHSINGDYQSARSSSGSYDDCSNSVISEDVMNSTNSGNPFEESTSSGRAGDFNVKVNVVQVDTVSTNSSVDGGAHA</sequence>
<organism evidence="16 17">
    <name type="scientific">Phyllotreta striolata</name>
    <name type="common">Striped flea beetle</name>
    <name type="synonym">Crioceris striolata</name>
    <dbReference type="NCBI Taxonomy" id="444603"/>
    <lineage>
        <taxon>Eukaryota</taxon>
        <taxon>Metazoa</taxon>
        <taxon>Ecdysozoa</taxon>
        <taxon>Arthropoda</taxon>
        <taxon>Hexapoda</taxon>
        <taxon>Insecta</taxon>
        <taxon>Pterygota</taxon>
        <taxon>Neoptera</taxon>
        <taxon>Endopterygota</taxon>
        <taxon>Coleoptera</taxon>
        <taxon>Polyphaga</taxon>
        <taxon>Cucujiformia</taxon>
        <taxon>Chrysomeloidea</taxon>
        <taxon>Chrysomelidae</taxon>
        <taxon>Galerucinae</taxon>
        <taxon>Alticini</taxon>
        <taxon>Phyllotreta</taxon>
    </lineage>
</organism>
<evidence type="ECO:0000256" key="6">
    <source>
        <dbReference type="ARBA" id="ARBA00022771"/>
    </source>
</evidence>
<dbReference type="FunFam" id="3.30.40.10:FF:000824">
    <property type="entry name" value="E3 ubiquitin-protein ligase RNF13"/>
    <property type="match status" value="1"/>
</dbReference>
<evidence type="ECO:0000256" key="14">
    <source>
        <dbReference type="SAM" id="SignalP"/>
    </source>
</evidence>
<keyword evidence="4" id="KW-0479">Metal-binding</keyword>
<dbReference type="SMART" id="SM00184">
    <property type="entry name" value="RING"/>
    <property type="match status" value="1"/>
</dbReference>
<dbReference type="OrthoDB" id="8062037at2759"/>
<dbReference type="EMBL" id="OU900099">
    <property type="protein sequence ID" value="CAG9862862.1"/>
    <property type="molecule type" value="Genomic_DNA"/>
</dbReference>
<dbReference type="SUPFAM" id="SSF57850">
    <property type="entry name" value="RING/U-box"/>
    <property type="match status" value="1"/>
</dbReference>
<dbReference type="PANTHER" id="PTHR47168">
    <property type="entry name" value="RING ZINC FINGER DOMAIN SUPERFAMILY PROTEIN-RELATED"/>
    <property type="match status" value="1"/>
</dbReference>
<feature type="compositionally biased region" description="Polar residues" evidence="12">
    <location>
        <begin position="342"/>
        <end position="353"/>
    </location>
</feature>
<dbReference type="Proteomes" id="UP001153712">
    <property type="component" value="Chromosome 6"/>
</dbReference>
<dbReference type="GO" id="GO:0005737">
    <property type="term" value="C:cytoplasm"/>
    <property type="evidence" value="ECO:0007669"/>
    <property type="project" value="UniProtKB-ARBA"/>
</dbReference>
<feature type="signal peptide" evidence="14">
    <location>
        <begin position="1"/>
        <end position="20"/>
    </location>
</feature>
<keyword evidence="5 14" id="KW-0732">Signal</keyword>
<feature type="compositionally biased region" description="Polar residues" evidence="12">
    <location>
        <begin position="375"/>
        <end position="392"/>
    </location>
</feature>
<feature type="transmembrane region" description="Helical" evidence="13">
    <location>
        <begin position="176"/>
        <end position="200"/>
    </location>
</feature>
<name>A0A9N9TWX0_PHYSR</name>
<accession>A0A9N9TWX0</accession>
<dbReference type="AlphaFoldDB" id="A0A9N9TWX0"/>
<evidence type="ECO:0000256" key="1">
    <source>
        <dbReference type="ARBA" id="ARBA00004906"/>
    </source>
</evidence>
<dbReference type="InterPro" id="IPR013083">
    <property type="entry name" value="Znf_RING/FYVE/PHD"/>
</dbReference>
<keyword evidence="8 13" id="KW-1133">Transmembrane helix</keyword>
<gene>
    <name evidence="16" type="ORF">PHYEVI_LOCUS9166</name>
</gene>
<feature type="region of interest" description="Disordered" evidence="12">
    <location>
        <begin position="285"/>
        <end position="314"/>
    </location>
</feature>
<evidence type="ECO:0000256" key="10">
    <source>
        <dbReference type="ARBA" id="ARBA00023180"/>
    </source>
</evidence>
<dbReference type="GO" id="GO:0008270">
    <property type="term" value="F:zinc ion binding"/>
    <property type="evidence" value="ECO:0007669"/>
    <property type="project" value="UniProtKB-KW"/>
</dbReference>
<dbReference type="InterPro" id="IPR001841">
    <property type="entry name" value="Znf_RING"/>
</dbReference>
<dbReference type="PANTHER" id="PTHR47168:SF1">
    <property type="entry name" value="OS02G0798600 PROTEIN"/>
    <property type="match status" value="1"/>
</dbReference>
<evidence type="ECO:0000313" key="17">
    <source>
        <dbReference type="Proteomes" id="UP001153712"/>
    </source>
</evidence>
<evidence type="ECO:0000256" key="4">
    <source>
        <dbReference type="ARBA" id="ARBA00022723"/>
    </source>
</evidence>
<keyword evidence="7" id="KW-0862">Zinc</keyword>
<dbReference type="CDD" id="cd02123">
    <property type="entry name" value="PA_C_RZF_like"/>
    <property type="match status" value="1"/>
</dbReference>
<evidence type="ECO:0000256" key="11">
    <source>
        <dbReference type="ARBA" id="ARBA00046288"/>
    </source>
</evidence>
<evidence type="ECO:0000256" key="12">
    <source>
        <dbReference type="SAM" id="MobiDB-lite"/>
    </source>
</evidence>
<evidence type="ECO:0000256" key="8">
    <source>
        <dbReference type="ARBA" id="ARBA00022989"/>
    </source>
</evidence>
<dbReference type="FunFam" id="3.50.30.30:FF:000026">
    <property type="entry name" value="E3 ubiquitin-protein ligase RNF13"/>
    <property type="match status" value="1"/>
</dbReference>
<dbReference type="Pfam" id="PF13639">
    <property type="entry name" value="zf-RING_2"/>
    <property type="match status" value="1"/>
</dbReference>
<dbReference type="InterPro" id="IPR003137">
    <property type="entry name" value="PA_domain"/>
</dbReference>
<keyword evidence="6" id="KW-0863">Zinc-finger</keyword>
<keyword evidence="2" id="KW-0808">Transferase</keyword>
<evidence type="ECO:0000256" key="2">
    <source>
        <dbReference type="ARBA" id="ARBA00022679"/>
    </source>
</evidence>
<evidence type="ECO:0000256" key="3">
    <source>
        <dbReference type="ARBA" id="ARBA00022692"/>
    </source>
</evidence>
<feature type="compositionally biased region" description="Low complexity" evidence="12">
    <location>
        <begin position="355"/>
        <end position="369"/>
    </location>
</feature>
<dbReference type="GO" id="GO:0016740">
    <property type="term" value="F:transferase activity"/>
    <property type="evidence" value="ECO:0007669"/>
    <property type="project" value="UniProtKB-KW"/>
</dbReference>
<dbReference type="GO" id="GO:0012505">
    <property type="term" value="C:endomembrane system"/>
    <property type="evidence" value="ECO:0007669"/>
    <property type="project" value="UniProtKB-SubCell"/>
</dbReference>
<dbReference type="Gene3D" id="3.50.30.30">
    <property type="match status" value="1"/>
</dbReference>
<evidence type="ECO:0000259" key="15">
    <source>
        <dbReference type="SMART" id="SM00184"/>
    </source>
</evidence>
<feature type="region of interest" description="Disordered" evidence="12">
    <location>
        <begin position="342"/>
        <end position="396"/>
    </location>
</feature>
<feature type="chain" id="PRO_5040316543" description="RING-type domain-containing protein" evidence="14">
    <location>
        <begin position="21"/>
        <end position="421"/>
    </location>
</feature>
<keyword evidence="17" id="KW-1185">Reference proteome</keyword>
<feature type="domain" description="RING-type" evidence="15">
    <location>
        <begin position="233"/>
        <end position="274"/>
    </location>
</feature>
<evidence type="ECO:0000256" key="9">
    <source>
        <dbReference type="ARBA" id="ARBA00023136"/>
    </source>
</evidence>
<comment type="subcellular location">
    <subcellularLocation>
        <location evidence="11">Endomembrane system</location>
        <topology evidence="11">Single-pass type I membrane protein</topology>
    </subcellularLocation>
</comment>
<proteinExistence type="predicted"/>
<evidence type="ECO:0000313" key="16">
    <source>
        <dbReference type="EMBL" id="CAG9862862.1"/>
    </source>
</evidence>
<keyword evidence="9 13" id="KW-0472">Membrane</keyword>
<dbReference type="InterPro" id="IPR051653">
    <property type="entry name" value="E3_ligase_sorting_rcpt"/>
</dbReference>
<dbReference type="Gene3D" id="3.30.40.10">
    <property type="entry name" value="Zinc/RING finger domain, C3HC4 (zinc finger)"/>
    <property type="match status" value="1"/>
</dbReference>
<evidence type="ECO:0000256" key="13">
    <source>
        <dbReference type="SAM" id="Phobius"/>
    </source>
</evidence>
<evidence type="ECO:0000256" key="5">
    <source>
        <dbReference type="ARBA" id="ARBA00022729"/>
    </source>
</evidence>